<dbReference type="GeneID" id="14885693"/>
<keyword evidence="2" id="KW-1185">Reference proteome</keyword>
<gene>
    <name evidence="1" type="ORF">EIN_305670</name>
</gene>
<name>A0A0A1U4N5_ENTIV</name>
<reference evidence="1 2" key="1">
    <citation type="submission" date="2012-10" db="EMBL/GenBank/DDBJ databases">
        <authorList>
            <person name="Zafar N."/>
            <person name="Inman J."/>
            <person name="Hall N."/>
            <person name="Lorenzi H."/>
            <person name="Caler E."/>
        </authorList>
    </citation>
    <scope>NUCLEOTIDE SEQUENCE [LARGE SCALE GENOMIC DNA]</scope>
    <source>
        <strain evidence="1 2">IP1</strain>
    </source>
</reference>
<dbReference type="RefSeq" id="XP_004186047.1">
    <property type="nucleotide sequence ID" value="XM_004185999.1"/>
</dbReference>
<dbReference type="KEGG" id="eiv:EIN_305670"/>
<evidence type="ECO:0000313" key="1">
    <source>
        <dbReference type="EMBL" id="ELP86701.1"/>
    </source>
</evidence>
<accession>A0A0A1U4N5</accession>
<evidence type="ECO:0000313" key="2">
    <source>
        <dbReference type="Proteomes" id="UP000014680"/>
    </source>
</evidence>
<organism evidence="1 2">
    <name type="scientific">Entamoeba invadens IP1</name>
    <dbReference type="NCBI Taxonomy" id="370355"/>
    <lineage>
        <taxon>Eukaryota</taxon>
        <taxon>Amoebozoa</taxon>
        <taxon>Evosea</taxon>
        <taxon>Archamoebae</taxon>
        <taxon>Mastigamoebida</taxon>
        <taxon>Entamoebidae</taxon>
        <taxon>Entamoeba</taxon>
    </lineage>
</organism>
<dbReference type="VEuPathDB" id="AmoebaDB:EIN_305670"/>
<dbReference type="Proteomes" id="UP000014680">
    <property type="component" value="Unassembled WGS sequence"/>
</dbReference>
<dbReference type="EMBL" id="KB206936">
    <property type="protein sequence ID" value="ELP86701.1"/>
    <property type="molecule type" value="Genomic_DNA"/>
</dbReference>
<dbReference type="AlphaFoldDB" id="A0A0A1U4N5"/>
<proteinExistence type="predicted"/>
<sequence length="331" mass="38385">MNLFLNLKTLHITRRNTHSSIDTKILPLVTDLSIEDSDTFIGNNASKLTRLRRFSMSHDSYYGDSNFQRNLFSLQTLQEVTLKHTISQILSLKDDIINLLSRNIKVTLYVEHNDTSDYYNMDYVNNEDDVKAINDFYNQNRCNPHLLIYKSDYDTQLEMPLLSSESIFTMQAVDENDSERICQMVKDMQLNKLFIDCSEAICDNQEFTLDLRKATTLEEIRITRFGGKLSIPDSIKSISINFRDATIVTNNAKIEEMSIECCNANGLRVEEGVLKKVYFWHQGLGFSFVHNGEELKNTLYIDNIDFDYSQLDNPDDLKVYKEGKQIVLKKE</sequence>
<protein>
    <submittedName>
        <fullName evidence="1">Uncharacterized protein</fullName>
    </submittedName>
</protein>